<evidence type="ECO:0000256" key="1">
    <source>
        <dbReference type="SAM" id="MobiDB-lite"/>
    </source>
</evidence>
<dbReference type="EMBL" id="CP042913">
    <property type="protein sequence ID" value="QEG35267.1"/>
    <property type="molecule type" value="Genomic_DNA"/>
</dbReference>
<organism evidence="2 3">
    <name type="scientific">Bythopirellula goksoeyrii</name>
    <dbReference type="NCBI Taxonomy" id="1400387"/>
    <lineage>
        <taxon>Bacteria</taxon>
        <taxon>Pseudomonadati</taxon>
        <taxon>Planctomycetota</taxon>
        <taxon>Planctomycetia</taxon>
        <taxon>Pirellulales</taxon>
        <taxon>Lacipirellulaceae</taxon>
        <taxon>Bythopirellula</taxon>
    </lineage>
</organism>
<dbReference type="OrthoDB" id="9815745at2"/>
<dbReference type="AlphaFoldDB" id="A0A5B9Q8F6"/>
<evidence type="ECO:0000313" key="3">
    <source>
        <dbReference type="Proteomes" id="UP000323917"/>
    </source>
</evidence>
<keyword evidence="3" id="KW-1185">Reference proteome</keyword>
<evidence type="ECO:0000313" key="2">
    <source>
        <dbReference type="EMBL" id="QEG35267.1"/>
    </source>
</evidence>
<feature type="region of interest" description="Disordered" evidence="1">
    <location>
        <begin position="1"/>
        <end position="22"/>
    </location>
</feature>
<feature type="compositionally biased region" description="Polar residues" evidence="1">
    <location>
        <begin position="1"/>
        <end position="15"/>
    </location>
</feature>
<gene>
    <name evidence="2" type="ORF">Pr1d_25620</name>
</gene>
<name>A0A5B9Q8F6_9BACT</name>
<sequence>MTDNHSITGNPPDSGSTGGSRSIKLEHTSKKKLIELWYIEPLERMNGHEAFVCLSVCLFLYEKYLRMTSQIGQEESFSEGHEVFKLIGKDLEIPADDAYEFWTCWRNGLAHRGMPNKSEKYKWGLTGQQQKRVVIGEGHFTINPWFIRDMILNKVKNKKQIWEDELSPFMKVFHLVEP</sequence>
<protein>
    <submittedName>
        <fullName evidence="2">Uncharacterized protein</fullName>
    </submittedName>
</protein>
<proteinExistence type="predicted"/>
<dbReference type="KEGG" id="bgok:Pr1d_25620"/>
<dbReference type="Proteomes" id="UP000323917">
    <property type="component" value="Chromosome"/>
</dbReference>
<reference evidence="2 3" key="1">
    <citation type="submission" date="2019-08" db="EMBL/GenBank/DDBJ databases">
        <title>Deep-cultivation of Planctomycetes and their phenomic and genomic characterization uncovers novel biology.</title>
        <authorList>
            <person name="Wiegand S."/>
            <person name="Jogler M."/>
            <person name="Boedeker C."/>
            <person name="Pinto D."/>
            <person name="Vollmers J."/>
            <person name="Rivas-Marin E."/>
            <person name="Kohn T."/>
            <person name="Peeters S.H."/>
            <person name="Heuer A."/>
            <person name="Rast P."/>
            <person name="Oberbeckmann S."/>
            <person name="Bunk B."/>
            <person name="Jeske O."/>
            <person name="Meyerdierks A."/>
            <person name="Storesund J.E."/>
            <person name="Kallscheuer N."/>
            <person name="Luecker S."/>
            <person name="Lage O.M."/>
            <person name="Pohl T."/>
            <person name="Merkel B.J."/>
            <person name="Hornburger P."/>
            <person name="Mueller R.-W."/>
            <person name="Bruemmer F."/>
            <person name="Labrenz M."/>
            <person name="Spormann A.M."/>
            <person name="Op den Camp H."/>
            <person name="Overmann J."/>
            <person name="Amann R."/>
            <person name="Jetten M.S.M."/>
            <person name="Mascher T."/>
            <person name="Medema M.H."/>
            <person name="Devos D.P."/>
            <person name="Kaster A.-K."/>
            <person name="Ovreas L."/>
            <person name="Rohde M."/>
            <person name="Galperin M.Y."/>
            <person name="Jogler C."/>
        </authorList>
    </citation>
    <scope>NUCLEOTIDE SEQUENCE [LARGE SCALE GENOMIC DNA]</scope>
    <source>
        <strain evidence="2 3">Pr1d</strain>
    </source>
</reference>
<accession>A0A5B9Q8F6</accession>
<dbReference type="RefSeq" id="WP_148073799.1">
    <property type="nucleotide sequence ID" value="NZ_CP042913.1"/>
</dbReference>